<evidence type="ECO:0000259" key="4">
    <source>
        <dbReference type="PROSITE" id="PS50932"/>
    </source>
</evidence>
<proteinExistence type="predicted"/>
<dbReference type="PANTHER" id="PTHR30146">
    <property type="entry name" value="LACI-RELATED TRANSCRIPTIONAL REPRESSOR"/>
    <property type="match status" value="1"/>
</dbReference>
<name>A0ABQ4NIS4_9RHOB</name>
<dbReference type="PANTHER" id="PTHR30146:SF33">
    <property type="entry name" value="TRANSCRIPTIONAL REGULATOR"/>
    <property type="match status" value="1"/>
</dbReference>
<evidence type="ECO:0000313" key="5">
    <source>
        <dbReference type="EMBL" id="GIT94311.1"/>
    </source>
</evidence>
<dbReference type="SUPFAM" id="SSF53822">
    <property type="entry name" value="Periplasmic binding protein-like I"/>
    <property type="match status" value="1"/>
</dbReference>
<dbReference type="PROSITE" id="PS50932">
    <property type="entry name" value="HTH_LACI_2"/>
    <property type="match status" value="1"/>
</dbReference>
<protein>
    <submittedName>
        <fullName evidence="5">LacI family transcriptional regulator</fullName>
    </submittedName>
</protein>
<sequence>MAKRPNPGLQAIADRVGVSKMTVSRVLRGGGGFSAETEAKVREAADALGYVPNRLAAAFGRSGTSTLVGVCVPRLNSALFGSVLESLNATLARLGYDTMIGAHDHLPSEEEAWIRALAAWKPAAVVLTSREHSARTLSTLRDMSVPVLEMWDLRTAPIDLSVGFSHYDNGWEMARTIANAGRQRIGYIGGLAERQTMGAVRLNGFRKGLDEAGLSVFAEERLTDRPGFYSGYYATEMLLARAPKLDAIYYQDDEMAIGGQAYLTARGIRVPDDIGIAGWGGMEAASILPRRLTTTMVPTTRLGKVAAEALVSRLRDAPVQDVTVVQTRLVPGSTI</sequence>
<dbReference type="EMBL" id="BPFH01000001">
    <property type="protein sequence ID" value="GIT94311.1"/>
    <property type="molecule type" value="Genomic_DNA"/>
</dbReference>
<evidence type="ECO:0000256" key="1">
    <source>
        <dbReference type="ARBA" id="ARBA00023015"/>
    </source>
</evidence>
<dbReference type="SUPFAM" id="SSF47413">
    <property type="entry name" value="lambda repressor-like DNA-binding domains"/>
    <property type="match status" value="1"/>
</dbReference>
<dbReference type="Proteomes" id="UP000786693">
    <property type="component" value="Unassembled WGS sequence"/>
</dbReference>
<reference evidence="5 6" key="1">
    <citation type="submission" date="2021-05" db="EMBL/GenBank/DDBJ databases">
        <title>Bacteria Genome sequencing.</title>
        <authorList>
            <person name="Takabe Y."/>
            <person name="Nakajima Y."/>
            <person name="Suzuki S."/>
            <person name="Shiozaki T."/>
        </authorList>
    </citation>
    <scope>NUCLEOTIDE SEQUENCE [LARGE SCALE GENOMIC DNA]</scope>
    <source>
        <strain evidence="5 6">AI_62</strain>
    </source>
</reference>
<keyword evidence="6" id="KW-1185">Reference proteome</keyword>
<dbReference type="Pfam" id="PF00356">
    <property type="entry name" value="LacI"/>
    <property type="match status" value="1"/>
</dbReference>
<evidence type="ECO:0000256" key="3">
    <source>
        <dbReference type="ARBA" id="ARBA00023163"/>
    </source>
</evidence>
<dbReference type="CDD" id="cd01575">
    <property type="entry name" value="PBP1_GntR"/>
    <property type="match status" value="1"/>
</dbReference>
<dbReference type="Gene3D" id="1.10.260.40">
    <property type="entry name" value="lambda repressor-like DNA-binding domains"/>
    <property type="match status" value="1"/>
</dbReference>
<keyword evidence="1" id="KW-0805">Transcription regulation</keyword>
<evidence type="ECO:0000313" key="6">
    <source>
        <dbReference type="Proteomes" id="UP000786693"/>
    </source>
</evidence>
<dbReference type="InterPro" id="IPR046335">
    <property type="entry name" value="LacI/GalR-like_sensor"/>
</dbReference>
<dbReference type="CDD" id="cd01392">
    <property type="entry name" value="HTH_LacI"/>
    <property type="match status" value="1"/>
</dbReference>
<keyword evidence="2" id="KW-0238">DNA-binding</keyword>
<accession>A0ABQ4NIS4</accession>
<dbReference type="InterPro" id="IPR010982">
    <property type="entry name" value="Lambda_DNA-bd_dom_sf"/>
</dbReference>
<dbReference type="Pfam" id="PF13377">
    <property type="entry name" value="Peripla_BP_3"/>
    <property type="match status" value="1"/>
</dbReference>
<comment type="caution">
    <text evidence="5">The sequence shown here is derived from an EMBL/GenBank/DDBJ whole genome shotgun (WGS) entry which is preliminary data.</text>
</comment>
<dbReference type="InterPro" id="IPR000843">
    <property type="entry name" value="HTH_LacI"/>
</dbReference>
<keyword evidence="3" id="KW-0804">Transcription</keyword>
<evidence type="ECO:0000256" key="2">
    <source>
        <dbReference type="ARBA" id="ARBA00023125"/>
    </source>
</evidence>
<dbReference type="RefSeq" id="WP_220747788.1">
    <property type="nucleotide sequence ID" value="NZ_BPFH01000001.1"/>
</dbReference>
<dbReference type="Gene3D" id="3.40.50.2300">
    <property type="match status" value="2"/>
</dbReference>
<gene>
    <name evidence="5" type="ORF">JANAI62_09340</name>
</gene>
<dbReference type="InterPro" id="IPR028082">
    <property type="entry name" value="Peripla_BP_I"/>
</dbReference>
<feature type="domain" description="HTH lacI-type" evidence="4">
    <location>
        <begin position="7"/>
        <end position="61"/>
    </location>
</feature>
<dbReference type="SMART" id="SM00354">
    <property type="entry name" value="HTH_LACI"/>
    <property type="match status" value="1"/>
</dbReference>
<organism evidence="5 6">
    <name type="scientific">Jannaschia pagri</name>
    <dbReference type="NCBI Taxonomy" id="2829797"/>
    <lineage>
        <taxon>Bacteria</taxon>
        <taxon>Pseudomonadati</taxon>
        <taxon>Pseudomonadota</taxon>
        <taxon>Alphaproteobacteria</taxon>
        <taxon>Rhodobacterales</taxon>
        <taxon>Roseobacteraceae</taxon>
        <taxon>Jannaschia</taxon>
    </lineage>
</organism>